<dbReference type="SUPFAM" id="SSF54593">
    <property type="entry name" value="Glyoxalase/Bleomycin resistance protein/Dihydroxybiphenyl dioxygenase"/>
    <property type="match status" value="2"/>
</dbReference>
<protein>
    <submittedName>
        <fullName evidence="3">VOC family protein</fullName>
    </submittedName>
</protein>
<dbReference type="InterPro" id="IPR004360">
    <property type="entry name" value="Glyas_Fos-R_dOase_dom"/>
</dbReference>
<dbReference type="InterPro" id="IPR029068">
    <property type="entry name" value="Glyas_Bleomycin-R_OHBP_Dase"/>
</dbReference>
<feature type="domain" description="VOC" evidence="2">
    <location>
        <begin position="13"/>
        <end position="123"/>
    </location>
</feature>
<dbReference type="PANTHER" id="PTHR33993">
    <property type="entry name" value="GLYOXALASE-RELATED"/>
    <property type="match status" value="1"/>
</dbReference>
<evidence type="ECO:0000259" key="2">
    <source>
        <dbReference type="PROSITE" id="PS51819"/>
    </source>
</evidence>
<organism evidence="3 4">
    <name type="scientific">Mucilaginibacter ginsenosidivorans</name>
    <dbReference type="NCBI Taxonomy" id="398053"/>
    <lineage>
        <taxon>Bacteria</taxon>
        <taxon>Pseudomonadati</taxon>
        <taxon>Bacteroidota</taxon>
        <taxon>Sphingobacteriia</taxon>
        <taxon>Sphingobacteriales</taxon>
        <taxon>Sphingobacteriaceae</taxon>
        <taxon>Mucilaginibacter</taxon>
    </lineage>
</organism>
<feature type="domain" description="VOC" evidence="2">
    <location>
        <begin position="130"/>
        <end position="239"/>
    </location>
</feature>
<dbReference type="EMBL" id="CP042436">
    <property type="protein sequence ID" value="QEC61612.1"/>
    <property type="molecule type" value="Genomic_DNA"/>
</dbReference>
<dbReference type="KEGG" id="mgin:FRZ54_03100"/>
<proteinExistence type="predicted"/>
<dbReference type="Pfam" id="PF00903">
    <property type="entry name" value="Glyoxalase"/>
    <property type="match status" value="2"/>
</dbReference>
<dbReference type="InterPro" id="IPR037523">
    <property type="entry name" value="VOC_core"/>
</dbReference>
<dbReference type="Gene3D" id="3.10.180.10">
    <property type="entry name" value="2,3-Dihydroxybiphenyl 1,2-Dioxygenase, domain 1"/>
    <property type="match status" value="2"/>
</dbReference>
<gene>
    <name evidence="3" type="ORF">FRZ54_03100</name>
</gene>
<dbReference type="AlphaFoldDB" id="A0A5B8URU6"/>
<dbReference type="CDD" id="cd07247">
    <property type="entry name" value="SgaA_N_like"/>
    <property type="match status" value="1"/>
</dbReference>
<dbReference type="Proteomes" id="UP000321479">
    <property type="component" value="Chromosome"/>
</dbReference>
<dbReference type="OrthoDB" id="9804235at2"/>
<feature type="region of interest" description="Disordered" evidence="1">
    <location>
        <begin position="215"/>
        <end position="239"/>
    </location>
</feature>
<evidence type="ECO:0000313" key="3">
    <source>
        <dbReference type="EMBL" id="QEC61612.1"/>
    </source>
</evidence>
<name>A0A5B8URU6_9SPHI</name>
<keyword evidence="4" id="KW-1185">Reference proteome</keyword>
<dbReference type="PROSITE" id="PS51819">
    <property type="entry name" value="VOC"/>
    <property type="match status" value="2"/>
</dbReference>
<evidence type="ECO:0000256" key="1">
    <source>
        <dbReference type="SAM" id="MobiDB-lite"/>
    </source>
</evidence>
<reference evidence="3 4" key="1">
    <citation type="journal article" date="2017" name="Curr. Microbiol.">
        <title>Mucilaginibacter ginsenosidivorans sp. nov., Isolated from Soil of Ginseng Field.</title>
        <authorList>
            <person name="Kim M.M."/>
            <person name="Siddiqi M.Z."/>
            <person name="Im W.T."/>
        </authorList>
    </citation>
    <scope>NUCLEOTIDE SEQUENCE [LARGE SCALE GENOMIC DNA]</scope>
    <source>
        <strain evidence="3 4">Gsoil 3017</strain>
    </source>
</reference>
<accession>A0A5B8URU6</accession>
<dbReference type="RefSeq" id="WP_147030189.1">
    <property type="nucleotide sequence ID" value="NZ_CP042436.1"/>
</dbReference>
<dbReference type="InterPro" id="IPR052164">
    <property type="entry name" value="Anthracycline_SecMetBiosynth"/>
</dbReference>
<evidence type="ECO:0000313" key="4">
    <source>
        <dbReference type="Proteomes" id="UP000321479"/>
    </source>
</evidence>
<sequence length="239" mass="25703">MANIEYPKVAHGRICYVEIPAQDINISSAFYQKIFGWNIRTRSDGRIAFDDGIGKVSGTWVQGREPAAQPGLIVSIMVDDIEATMQAIISAGCSIVNKIQIGETEFVAWFADPAGNVLGLYQHPGGGHGKICYLEIPAADINKSVEFYKAIFPWQIRSDNHGNAAFDDVIGNVSGMWAGHVKPAPSGLVVYTMVDSVAETVEKIVAHGGAIVKPPRGNSKEDDAIFSDPEGNIMGIGQE</sequence>